<dbReference type="AlphaFoldDB" id="A0A8H7RBR3"/>
<keyword evidence="8" id="KW-0539">Nucleus</keyword>
<keyword evidence="7" id="KW-0804">Transcription</keyword>
<evidence type="ECO:0000259" key="12">
    <source>
        <dbReference type="PROSITE" id="PS50157"/>
    </source>
</evidence>
<dbReference type="FunFam" id="3.30.160.60:FF:001102">
    <property type="entry name" value="Transcription factor IIIA"/>
    <property type="match status" value="1"/>
</dbReference>
<evidence type="ECO:0000256" key="8">
    <source>
        <dbReference type="ARBA" id="ARBA00023242"/>
    </source>
</evidence>
<keyword evidence="6" id="KW-0805">Transcription regulation</keyword>
<evidence type="ECO:0000256" key="6">
    <source>
        <dbReference type="ARBA" id="ARBA00023015"/>
    </source>
</evidence>
<dbReference type="Proteomes" id="UP000603453">
    <property type="component" value="Unassembled WGS sequence"/>
</dbReference>
<evidence type="ECO:0000256" key="11">
    <source>
        <dbReference type="SAM" id="MobiDB-lite"/>
    </source>
</evidence>
<proteinExistence type="inferred from homology"/>
<gene>
    <name evidence="13" type="ORF">INT47_006865</name>
</gene>
<comment type="subcellular location">
    <subcellularLocation>
        <location evidence="1">Nucleus</location>
    </subcellularLocation>
</comment>
<dbReference type="GO" id="GO:0008270">
    <property type="term" value="F:zinc ion binding"/>
    <property type="evidence" value="ECO:0007669"/>
    <property type="project" value="UniProtKB-KW"/>
</dbReference>
<comment type="similarity">
    <text evidence="9">Belongs to the sal C2H2-type zinc-finger protein family.</text>
</comment>
<dbReference type="Pfam" id="PF00096">
    <property type="entry name" value="zf-C2H2"/>
    <property type="match status" value="2"/>
</dbReference>
<dbReference type="InterPro" id="IPR051565">
    <property type="entry name" value="Sal_C2H2-zinc-finger"/>
</dbReference>
<feature type="domain" description="C2H2-type" evidence="12">
    <location>
        <begin position="56"/>
        <end position="83"/>
    </location>
</feature>
<dbReference type="InterPro" id="IPR036236">
    <property type="entry name" value="Znf_C2H2_sf"/>
</dbReference>
<evidence type="ECO:0000256" key="1">
    <source>
        <dbReference type="ARBA" id="ARBA00004123"/>
    </source>
</evidence>
<evidence type="ECO:0000313" key="14">
    <source>
        <dbReference type="Proteomes" id="UP000603453"/>
    </source>
</evidence>
<dbReference type="InterPro" id="IPR013087">
    <property type="entry name" value="Znf_C2H2_type"/>
</dbReference>
<dbReference type="PROSITE" id="PS00028">
    <property type="entry name" value="ZINC_FINGER_C2H2_1"/>
    <property type="match status" value="2"/>
</dbReference>
<dbReference type="OrthoDB" id="6077919at2759"/>
<feature type="domain" description="C2H2-type" evidence="12">
    <location>
        <begin position="84"/>
        <end position="108"/>
    </location>
</feature>
<keyword evidence="2" id="KW-0479">Metal-binding</keyword>
<organism evidence="13 14">
    <name type="scientific">Mucor saturninus</name>
    <dbReference type="NCBI Taxonomy" id="64648"/>
    <lineage>
        <taxon>Eukaryota</taxon>
        <taxon>Fungi</taxon>
        <taxon>Fungi incertae sedis</taxon>
        <taxon>Mucoromycota</taxon>
        <taxon>Mucoromycotina</taxon>
        <taxon>Mucoromycetes</taxon>
        <taxon>Mucorales</taxon>
        <taxon>Mucorineae</taxon>
        <taxon>Mucoraceae</taxon>
        <taxon>Mucor</taxon>
    </lineage>
</organism>
<evidence type="ECO:0000256" key="2">
    <source>
        <dbReference type="ARBA" id="ARBA00022723"/>
    </source>
</evidence>
<evidence type="ECO:0000256" key="3">
    <source>
        <dbReference type="ARBA" id="ARBA00022737"/>
    </source>
</evidence>
<accession>A0A8H7RBR3</accession>
<evidence type="ECO:0000256" key="4">
    <source>
        <dbReference type="ARBA" id="ARBA00022771"/>
    </source>
</evidence>
<keyword evidence="14" id="KW-1185">Reference proteome</keyword>
<reference evidence="13" key="1">
    <citation type="submission" date="2020-12" db="EMBL/GenBank/DDBJ databases">
        <title>Metabolic potential, ecology and presence of endohyphal bacteria is reflected in genomic diversity of Mucoromycotina.</title>
        <authorList>
            <person name="Muszewska A."/>
            <person name="Okrasinska A."/>
            <person name="Steczkiewicz K."/>
            <person name="Drgas O."/>
            <person name="Orlowska M."/>
            <person name="Perlinska-Lenart U."/>
            <person name="Aleksandrzak-Piekarczyk T."/>
            <person name="Szatraj K."/>
            <person name="Zielenkiewicz U."/>
            <person name="Pilsyk S."/>
            <person name="Malc E."/>
            <person name="Mieczkowski P."/>
            <person name="Kruszewska J.S."/>
            <person name="Biernat P."/>
            <person name="Pawlowska J."/>
        </authorList>
    </citation>
    <scope>NUCLEOTIDE SEQUENCE</scope>
    <source>
        <strain evidence="13">WA0000017839</strain>
    </source>
</reference>
<protein>
    <recommendedName>
        <fullName evidence="12">C2H2-type domain-containing protein</fullName>
    </recommendedName>
</protein>
<evidence type="ECO:0000256" key="5">
    <source>
        <dbReference type="ARBA" id="ARBA00022833"/>
    </source>
</evidence>
<dbReference type="SMART" id="SM00355">
    <property type="entry name" value="ZnF_C2H2"/>
    <property type="match status" value="2"/>
</dbReference>
<keyword evidence="5" id="KW-0862">Zinc</keyword>
<dbReference type="Gene3D" id="3.30.160.60">
    <property type="entry name" value="Classic Zinc Finger"/>
    <property type="match status" value="2"/>
</dbReference>
<dbReference type="PROSITE" id="PS50157">
    <property type="entry name" value="ZINC_FINGER_C2H2_2"/>
    <property type="match status" value="2"/>
</dbReference>
<dbReference type="GO" id="GO:0005634">
    <property type="term" value="C:nucleus"/>
    <property type="evidence" value="ECO:0007669"/>
    <property type="project" value="UniProtKB-SubCell"/>
</dbReference>
<dbReference type="EMBL" id="JAEPRD010000025">
    <property type="protein sequence ID" value="KAG2207390.1"/>
    <property type="molecule type" value="Genomic_DNA"/>
</dbReference>
<evidence type="ECO:0000313" key="13">
    <source>
        <dbReference type="EMBL" id="KAG2207390.1"/>
    </source>
</evidence>
<dbReference type="PANTHER" id="PTHR23233">
    <property type="entry name" value="SAL-LIKE PROTEIN"/>
    <property type="match status" value="1"/>
</dbReference>
<evidence type="ECO:0000256" key="9">
    <source>
        <dbReference type="ARBA" id="ARBA00038474"/>
    </source>
</evidence>
<dbReference type="GO" id="GO:0000978">
    <property type="term" value="F:RNA polymerase II cis-regulatory region sequence-specific DNA binding"/>
    <property type="evidence" value="ECO:0007669"/>
    <property type="project" value="TreeGrafter"/>
</dbReference>
<dbReference type="GO" id="GO:0000981">
    <property type="term" value="F:DNA-binding transcription factor activity, RNA polymerase II-specific"/>
    <property type="evidence" value="ECO:0007669"/>
    <property type="project" value="TreeGrafter"/>
</dbReference>
<comment type="caution">
    <text evidence="13">The sequence shown here is derived from an EMBL/GenBank/DDBJ whole genome shotgun (WGS) entry which is preliminary data.</text>
</comment>
<name>A0A8H7RBR3_9FUNG</name>
<feature type="region of interest" description="Disordered" evidence="11">
    <location>
        <begin position="25"/>
        <end position="51"/>
    </location>
</feature>
<keyword evidence="3" id="KW-0677">Repeat</keyword>
<evidence type="ECO:0000256" key="7">
    <source>
        <dbReference type="ARBA" id="ARBA00023163"/>
    </source>
</evidence>
<keyword evidence="4 10" id="KW-0863">Zinc-finger</keyword>
<evidence type="ECO:0000256" key="10">
    <source>
        <dbReference type="PROSITE-ProRule" id="PRU00042"/>
    </source>
</evidence>
<dbReference type="SUPFAM" id="SSF57667">
    <property type="entry name" value="beta-beta-alpha zinc fingers"/>
    <property type="match status" value="1"/>
</dbReference>
<feature type="compositionally biased region" description="Low complexity" evidence="11">
    <location>
        <begin position="26"/>
        <end position="38"/>
    </location>
</feature>
<dbReference type="PANTHER" id="PTHR23233:SF84">
    <property type="entry name" value="FI23031P1"/>
    <property type="match status" value="1"/>
</dbReference>
<sequence length="242" mass="27218">MYKADYYPSSPTDTCSLSGSLPEMYASSHCSSSSSAPSTPEPEPIKVKKSSPKKQYQCTHCLKNFSRPSALQTHTYTHTSEKPFQCTKPDCGRKFSVVSNLRRHLKVHQKPSVGNKLSSEDRLRYVQQLIKTSEIILAKRQQEEELAAATTRNEILLDGRSNIENGGGYRHSSLETHRYQHYLLLPSLVDNNNNGTPSNLAGDEPYSWNNVVQDSSTPDFASYHSSYSNNSSSYSAWNYYQS</sequence>